<evidence type="ECO:0000256" key="3">
    <source>
        <dbReference type="ARBA" id="ARBA00022475"/>
    </source>
</evidence>
<keyword evidence="3" id="KW-1003">Cell membrane</keyword>
<dbReference type="RefSeq" id="WP_036087044.1">
    <property type="nucleotide sequence ID" value="NZ_CBCSHQ010000018.1"/>
</dbReference>
<dbReference type="InterPro" id="IPR003856">
    <property type="entry name" value="LPS_length_determ_N"/>
</dbReference>
<evidence type="ECO:0000256" key="2">
    <source>
        <dbReference type="ARBA" id="ARBA00006683"/>
    </source>
</evidence>
<dbReference type="Pfam" id="PF02706">
    <property type="entry name" value="Wzz"/>
    <property type="match status" value="1"/>
</dbReference>
<keyword evidence="5 7" id="KW-1133">Transmembrane helix</keyword>
<dbReference type="EMBL" id="JAARRW010000003">
    <property type="protein sequence ID" value="MBC1562185.1"/>
    <property type="molecule type" value="Genomic_DNA"/>
</dbReference>
<dbReference type="Proteomes" id="UP000029844">
    <property type="component" value="Unassembled WGS sequence"/>
</dbReference>
<keyword evidence="6 7" id="KW-0472">Membrane</keyword>
<evidence type="ECO:0000256" key="5">
    <source>
        <dbReference type="ARBA" id="ARBA00022989"/>
    </source>
</evidence>
<comment type="subcellular location">
    <subcellularLocation>
        <location evidence="1">Cell membrane</location>
        <topology evidence="1">Multi-pass membrane protein</topology>
    </subcellularLocation>
</comment>
<feature type="transmembrane region" description="Helical" evidence="7">
    <location>
        <begin position="20"/>
        <end position="40"/>
    </location>
</feature>
<evidence type="ECO:0000256" key="1">
    <source>
        <dbReference type="ARBA" id="ARBA00004651"/>
    </source>
</evidence>
<organism evidence="9 11">
    <name type="scientific">Listeria booriae</name>
    <dbReference type="NCBI Taxonomy" id="1552123"/>
    <lineage>
        <taxon>Bacteria</taxon>
        <taxon>Bacillati</taxon>
        <taxon>Bacillota</taxon>
        <taxon>Bacilli</taxon>
        <taxon>Bacillales</taxon>
        <taxon>Listeriaceae</taxon>
        <taxon>Listeria</taxon>
    </lineage>
</organism>
<dbReference type="PANTHER" id="PTHR32309:SF13">
    <property type="entry name" value="FERRIC ENTEROBACTIN TRANSPORT PROTEIN FEPE"/>
    <property type="match status" value="1"/>
</dbReference>
<evidence type="ECO:0000256" key="4">
    <source>
        <dbReference type="ARBA" id="ARBA00022692"/>
    </source>
</evidence>
<keyword evidence="4 7" id="KW-0812">Transmembrane</keyword>
<dbReference type="GO" id="GO:0005886">
    <property type="term" value="C:plasma membrane"/>
    <property type="evidence" value="ECO:0007669"/>
    <property type="project" value="UniProtKB-SubCell"/>
</dbReference>
<evidence type="ECO:0000259" key="8">
    <source>
        <dbReference type="Pfam" id="PF02706"/>
    </source>
</evidence>
<dbReference type="EMBL" id="JNFA01000025">
    <property type="protein sequence ID" value="KGL39832.1"/>
    <property type="molecule type" value="Genomic_DNA"/>
</dbReference>
<keyword evidence="11" id="KW-1185">Reference proteome</keyword>
<dbReference type="STRING" id="1552123.EP57_12280"/>
<dbReference type="eggNOG" id="COG3944">
    <property type="taxonomic scope" value="Bacteria"/>
</dbReference>
<sequence length="222" mass="24578">MKQVITINSFLRSLRKLWSLLIVIPILLIVVTLAVSTLWLKPIYTSSTQVLVTTATKGDEMPSFEEIRTSIQLGNTFSTTLGSARTMQGVIDKYKLNKNATELAKQVKVTSSENSLVYKITVTDSDPGKIEQLTNGIAEVSQKDFAKLFKSTKMVILEKASAPAQVSNLIKYILAGLFGIVLAFVIVILQASYDNTIRHKTVIDELELTFLGDMPFIKGDME</sequence>
<dbReference type="GO" id="GO:0004713">
    <property type="term" value="F:protein tyrosine kinase activity"/>
    <property type="evidence" value="ECO:0007669"/>
    <property type="project" value="TreeGrafter"/>
</dbReference>
<feature type="transmembrane region" description="Helical" evidence="7">
    <location>
        <begin position="169"/>
        <end position="189"/>
    </location>
</feature>
<reference evidence="9 11" key="1">
    <citation type="submission" date="2014-05" db="EMBL/GenBank/DDBJ databases">
        <title>Novel Listeriaceae from food processing environments.</title>
        <authorList>
            <person name="den Bakker H.C."/>
        </authorList>
    </citation>
    <scope>NUCLEOTIDE SEQUENCE [LARGE SCALE GENOMIC DNA]</scope>
    <source>
        <strain evidence="9 11">FSL A5-0281</strain>
    </source>
</reference>
<comment type="similarity">
    <text evidence="2">Belongs to the CpsC/CapA family.</text>
</comment>
<dbReference type="OrthoDB" id="2365115at2"/>
<feature type="domain" description="Polysaccharide chain length determinant N-terminal" evidence="8">
    <location>
        <begin position="7"/>
        <end position="93"/>
    </location>
</feature>
<evidence type="ECO:0000256" key="6">
    <source>
        <dbReference type="ARBA" id="ARBA00023136"/>
    </source>
</evidence>
<comment type="caution">
    <text evidence="9">The sequence shown here is derived from an EMBL/GenBank/DDBJ whole genome shotgun (WGS) entry which is preliminary data.</text>
</comment>
<evidence type="ECO:0000256" key="7">
    <source>
        <dbReference type="SAM" id="Phobius"/>
    </source>
</evidence>
<dbReference type="GeneID" id="58718130"/>
<protein>
    <submittedName>
        <fullName evidence="10">Capsule biosynthesis protein CapA</fullName>
    </submittedName>
</protein>
<dbReference type="Proteomes" id="UP000541955">
    <property type="component" value="Unassembled WGS sequence"/>
</dbReference>
<evidence type="ECO:0000313" key="11">
    <source>
        <dbReference type="Proteomes" id="UP000029844"/>
    </source>
</evidence>
<name>A0A099W483_9LIST</name>
<evidence type="ECO:0000313" key="9">
    <source>
        <dbReference type="EMBL" id="KGL39832.1"/>
    </source>
</evidence>
<evidence type="ECO:0000313" key="10">
    <source>
        <dbReference type="EMBL" id="MBC1562185.1"/>
    </source>
</evidence>
<dbReference type="PANTHER" id="PTHR32309">
    <property type="entry name" value="TYROSINE-PROTEIN KINASE"/>
    <property type="match status" value="1"/>
</dbReference>
<reference evidence="10 12" key="2">
    <citation type="submission" date="2020-03" db="EMBL/GenBank/DDBJ databases">
        <title>Soil Listeria distribution.</title>
        <authorList>
            <person name="Liao J."/>
            <person name="Wiedmann M."/>
        </authorList>
    </citation>
    <scope>NUCLEOTIDE SEQUENCE [LARGE SCALE GENOMIC DNA]</scope>
    <source>
        <strain evidence="10 12">FSL L7-1387</strain>
    </source>
</reference>
<gene>
    <name evidence="9" type="ORF">EP57_12280</name>
    <name evidence="10" type="ORF">HB902_08860</name>
</gene>
<dbReference type="AlphaFoldDB" id="A0A099W483"/>
<accession>A0A099W483</accession>
<evidence type="ECO:0000313" key="12">
    <source>
        <dbReference type="Proteomes" id="UP000541955"/>
    </source>
</evidence>
<proteinExistence type="inferred from homology"/>
<dbReference type="InterPro" id="IPR050445">
    <property type="entry name" value="Bact_polysacc_biosynth/exp"/>
</dbReference>